<feature type="domain" description="CYTH" evidence="1">
    <location>
        <begin position="1"/>
        <end position="200"/>
    </location>
</feature>
<proteinExistence type="predicted"/>
<evidence type="ECO:0000259" key="1">
    <source>
        <dbReference type="PROSITE" id="PS51707"/>
    </source>
</evidence>
<gene>
    <name evidence="2" type="ORF">HannXRQ_Chr12g0384591</name>
</gene>
<dbReference type="STRING" id="4232.A0A251T786"/>
<sequence>MEIEIKLRLPDSAAHQKLSDILSLYHTKTHLQQNLFFDTPQLTLATTHLAALRLRFYDLDTQSILSLKSKPKLSNGISRIEEIEHPLDPTLARACAAEPRRFSAVQGSGVLERVVGEFGVGLDELVCLGGFRNVRAVYIWNGLKVELDESEYEFGVCYEVECESDRPEEVKVMLEELLERNGIRFCYSKMSKFAVFRSGKLPEFGCWIRMGLGFVIRRCRNSRFLDQGSCLRSRNV</sequence>
<dbReference type="SUPFAM" id="SSF55154">
    <property type="entry name" value="CYTH-like phosphatases"/>
    <property type="match status" value="1"/>
</dbReference>
<evidence type="ECO:0000313" key="2">
    <source>
        <dbReference type="EMBL" id="OTG06386.1"/>
    </source>
</evidence>
<dbReference type="Gene3D" id="2.40.320.10">
    <property type="entry name" value="Hypothetical Protein Pfu-838710-001"/>
    <property type="match status" value="1"/>
</dbReference>
<dbReference type="Pfam" id="PF01928">
    <property type="entry name" value="CYTH"/>
    <property type="match status" value="1"/>
</dbReference>
<dbReference type="AlphaFoldDB" id="A0A251T786"/>
<dbReference type="PANTHER" id="PTHR34948:SF9">
    <property type="entry name" value="CYTH DOMAIN-CONTAINING PROTEIN"/>
    <property type="match status" value="1"/>
</dbReference>
<protein>
    <submittedName>
        <fullName evidence="2">Putative CYTH-like domain-containing protein</fullName>
    </submittedName>
</protein>
<dbReference type="Proteomes" id="UP000215914">
    <property type="component" value="Chromosome 12"/>
</dbReference>
<evidence type="ECO:0000313" key="3">
    <source>
        <dbReference type="Proteomes" id="UP000215914"/>
    </source>
</evidence>
<keyword evidence="3" id="KW-1185">Reference proteome</keyword>
<reference evidence="3" key="1">
    <citation type="journal article" date="2017" name="Nature">
        <title>The sunflower genome provides insights into oil metabolism, flowering and Asterid evolution.</title>
        <authorList>
            <person name="Badouin H."/>
            <person name="Gouzy J."/>
            <person name="Grassa C.J."/>
            <person name="Murat F."/>
            <person name="Staton S.E."/>
            <person name="Cottret L."/>
            <person name="Lelandais-Briere C."/>
            <person name="Owens G.L."/>
            <person name="Carrere S."/>
            <person name="Mayjonade B."/>
            <person name="Legrand L."/>
            <person name="Gill N."/>
            <person name="Kane N.C."/>
            <person name="Bowers J.E."/>
            <person name="Hubner S."/>
            <person name="Bellec A."/>
            <person name="Berard A."/>
            <person name="Berges H."/>
            <person name="Blanchet N."/>
            <person name="Boniface M.C."/>
            <person name="Brunel D."/>
            <person name="Catrice O."/>
            <person name="Chaidir N."/>
            <person name="Claudel C."/>
            <person name="Donnadieu C."/>
            <person name="Faraut T."/>
            <person name="Fievet G."/>
            <person name="Helmstetter N."/>
            <person name="King M."/>
            <person name="Knapp S.J."/>
            <person name="Lai Z."/>
            <person name="Le Paslier M.C."/>
            <person name="Lippi Y."/>
            <person name="Lorenzon L."/>
            <person name="Mandel J.R."/>
            <person name="Marage G."/>
            <person name="Marchand G."/>
            <person name="Marquand E."/>
            <person name="Bret-Mestries E."/>
            <person name="Morien E."/>
            <person name="Nambeesan S."/>
            <person name="Nguyen T."/>
            <person name="Pegot-Espagnet P."/>
            <person name="Pouilly N."/>
            <person name="Raftis F."/>
            <person name="Sallet E."/>
            <person name="Schiex T."/>
            <person name="Thomas J."/>
            <person name="Vandecasteele C."/>
            <person name="Vares D."/>
            <person name="Vear F."/>
            <person name="Vautrin S."/>
            <person name="Crespi M."/>
            <person name="Mangin B."/>
            <person name="Burke J.M."/>
            <person name="Salse J."/>
            <person name="Munos S."/>
            <person name="Vincourt P."/>
            <person name="Rieseberg L.H."/>
            <person name="Langlade N.B."/>
        </authorList>
    </citation>
    <scope>NUCLEOTIDE SEQUENCE [LARGE SCALE GENOMIC DNA]</scope>
    <source>
        <strain evidence="3">cv. SF193</strain>
    </source>
</reference>
<dbReference type="EMBL" id="CM007901">
    <property type="protein sequence ID" value="OTG06386.1"/>
    <property type="molecule type" value="Genomic_DNA"/>
</dbReference>
<dbReference type="CDD" id="cd07374">
    <property type="entry name" value="CYTH-like_Pase"/>
    <property type="match status" value="1"/>
</dbReference>
<dbReference type="OMA" id="ICLGGFK"/>
<dbReference type="InterPro" id="IPR023577">
    <property type="entry name" value="CYTH_domain"/>
</dbReference>
<dbReference type="GO" id="GO:0016462">
    <property type="term" value="F:pyrophosphatase activity"/>
    <property type="evidence" value="ECO:0007669"/>
    <property type="project" value="UniProtKB-ARBA"/>
</dbReference>
<dbReference type="FunCoup" id="A0A251T786">
    <property type="interactions" value="574"/>
</dbReference>
<dbReference type="InterPro" id="IPR033469">
    <property type="entry name" value="CYTH-like_dom_sf"/>
</dbReference>
<dbReference type="InParanoid" id="A0A251T786"/>
<organism evidence="2 3">
    <name type="scientific">Helianthus annuus</name>
    <name type="common">Common sunflower</name>
    <dbReference type="NCBI Taxonomy" id="4232"/>
    <lineage>
        <taxon>Eukaryota</taxon>
        <taxon>Viridiplantae</taxon>
        <taxon>Streptophyta</taxon>
        <taxon>Embryophyta</taxon>
        <taxon>Tracheophyta</taxon>
        <taxon>Spermatophyta</taxon>
        <taxon>Magnoliopsida</taxon>
        <taxon>eudicotyledons</taxon>
        <taxon>Gunneridae</taxon>
        <taxon>Pentapetalae</taxon>
        <taxon>asterids</taxon>
        <taxon>campanulids</taxon>
        <taxon>Asterales</taxon>
        <taxon>Asteraceae</taxon>
        <taxon>Asteroideae</taxon>
        <taxon>Heliantheae alliance</taxon>
        <taxon>Heliantheae</taxon>
        <taxon>Helianthus</taxon>
    </lineage>
</organism>
<dbReference type="SMART" id="SM01118">
    <property type="entry name" value="CYTH"/>
    <property type="match status" value="1"/>
</dbReference>
<dbReference type="PROSITE" id="PS51707">
    <property type="entry name" value="CYTH"/>
    <property type="match status" value="1"/>
</dbReference>
<dbReference type="PANTHER" id="PTHR34948">
    <property type="entry name" value="OS08G0299200 PROTEIN"/>
    <property type="match status" value="1"/>
</dbReference>
<name>A0A251T786_HELAN</name>
<accession>A0A251T786</accession>